<dbReference type="InterPro" id="IPR003439">
    <property type="entry name" value="ABC_transporter-like_ATP-bd"/>
</dbReference>
<evidence type="ECO:0000256" key="7">
    <source>
        <dbReference type="ARBA" id="ARBA00022989"/>
    </source>
</evidence>
<name>A0A0H3KV84_BURM1</name>
<dbReference type="STRING" id="395019.BMULJ_05772"/>
<evidence type="ECO:0000256" key="10">
    <source>
        <dbReference type="SAM" id="Phobius"/>
    </source>
</evidence>
<accession>A0A0H3KV84</accession>
<feature type="transmembrane region" description="Helical" evidence="10">
    <location>
        <begin position="826"/>
        <end position="848"/>
    </location>
</feature>
<dbReference type="RefSeq" id="WP_012218123.1">
    <property type="nucleotide sequence ID" value="NC_010087.1"/>
</dbReference>
<dbReference type="PROSITE" id="PS50893">
    <property type="entry name" value="ABC_TRANSPORTER_2"/>
    <property type="match status" value="2"/>
</dbReference>
<feature type="transmembrane region" description="Helical" evidence="10">
    <location>
        <begin position="745"/>
        <end position="770"/>
    </location>
</feature>
<evidence type="ECO:0000313" key="12">
    <source>
        <dbReference type="EMBL" id="BAG47584.1"/>
    </source>
</evidence>
<keyword evidence="6 12" id="KW-0067">ATP-binding</keyword>
<evidence type="ECO:0000256" key="6">
    <source>
        <dbReference type="ARBA" id="ARBA00022840"/>
    </source>
</evidence>
<dbReference type="Proteomes" id="UP000008815">
    <property type="component" value="Chromosome 3"/>
</dbReference>
<keyword evidence="4 10" id="KW-0812">Transmembrane</keyword>
<dbReference type="InterPro" id="IPR027417">
    <property type="entry name" value="P-loop_NTPase"/>
</dbReference>
<dbReference type="InterPro" id="IPR047651">
    <property type="entry name" value="ABC2_perm_RbbA"/>
</dbReference>
<dbReference type="GO" id="GO:0140359">
    <property type="term" value="F:ABC-type transporter activity"/>
    <property type="evidence" value="ECO:0007669"/>
    <property type="project" value="InterPro"/>
</dbReference>
<evidence type="ECO:0000256" key="8">
    <source>
        <dbReference type="ARBA" id="ARBA00023136"/>
    </source>
</evidence>
<keyword evidence="2" id="KW-1003">Cell membrane</keyword>
<evidence type="ECO:0000313" key="13">
    <source>
        <dbReference type="Proteomes" id="UP000008815"/>
    </source>
</evidence>
<keyword evidence="13" id="KW-1185">Reference proteome</keyword>
<feature type="transmembrane region" description="Helical" evidence="10">
    <location>
        <begin position="855"/>
        <end position="877"/>
    </location>
</feature>
<dbReference type="HOGENOM" id="CLU_000604_16_3_4"/>
<dbReference type="eggNOG" id="COG0842">
    <property type="taxonomic scope" value="Bacteria"/>
</dbReference>
<reference evidence="12 13" key="1">
    <citation type="submission" date="2007-04" db="EMBL/GenBank/DDBJ databases">
        <title>Complete genome sequence of Burkholderia multivorans ATCC 17616.</title>
        <authorList>
            <person name="Ohtsubo Y."/>
            <person name="Yamashita A."/>
            <person name="Kurokawa K."/>
            <person name="Takami H."/>
            <person name="Yuhara S."/>
            <person name="Nishiyama E."/>
            <person name="Endo R."/>
            <person name="Miyazaki R."/>
            <person name="Ono A."/>
            <person name="Yano K."/>
            <person name="Ito M."/>
            <person name="Sota M."/>
            <person name="Yuji N."/>
            <person name="Hattori M."/>
            <person name="Tsuda M."/>
        </authorList>
    </citation>
    <scope>NUCLEOTIDE SEQUENCE [LARGE SCALE GENOMIC DNA]</scope>
    <source>
        <strain evidence="13">ATCC 17616 / 249</strain>
    </source>
</reference>
<dbReference type="GO" id="GO:0005524">
    <property type="term" value="F:ATP binding"/>
    <property type="evidence" value="ECO:0007669"/>
    <property type="project" value="UniProtKB-KW"/>
</dbReference>
<evidence type="ECO:0000256" key="4">
    <source>
        <dbReference type="ARBA" id="ARBA00022692"/>
    </source>
</evidence>
<evidence type="ECO:0000256" key="1">
    <source>
        <dbReference type="ARBA" id="ARBA00004141"/>
    </source>
</evidence>
<dbReference type="AlphaFoldDB" id="A0A0H3KV84"/>
<dbReference type="PANTHER" id="PTHR43038">
    <property type="entry name" value="ATP-BINDING CASSETTE, SUB-FAMILY H, MEMBER 1"/>
    <property type="match status" value="1"/>
</dbReference>
<keyword evidence="7 10" id="KW-1133">Transmembrane helix</keyword>
<dbReference type="InterPro" id="IPR003593">
    <property type="entry name" value="AAA+_ATPase"/>
</dbReference>
<feature type="region of interest" description="Disordered" evidence="9">
    <location>
        <begin position="521"/>
        <end position="567"/>
    </location>
</feature>
<dbReference type="Gene3D" id="3.40.1710.10">
    <property type="entry name" value="abc type-2 transporter like domain"/>
    <property type="match status" value="1"/>
</dbReference>
<evidence type="ECO:0000256" key="2">
    <source>
        <dbReference type="ARBA" id="ARBA00022475"/>
    </source>
</evidence>
<dbReference type="EMBL" id="AP009387">
    <property type="protein sequence ID" value="BAG47584.1"/>
    <property type="molecule type" value="Genomic_DNA"/>
</dbReference>
<dbReference type="InterPro" id="IPR013525">
    <property type="entry name" value="ABC2_TM"/>
</dbReference>
<feature type="domain" description="ABC transporter" evidence="11">
    <location>
        <begin position="280"/>
        <end position="510"/>
    </location>
</feature>
<dbReference type="Gene3D" id="3.40.50.300">
    <property type="entry name" value="P-loop containing nucleotide triphosphate hydrolases"/>
    <property type="match status" value="2"/>
</dbReference>
<dbReference type="KEGG" id="bmu:Bmul_5750"/>
<dbReference type="Pfam" id="PF12698">
    <property type="entry name" value="ABC2_membrane_3"/>
    <property type="match status" value="1"/>
</dbReference>
<keyword evidence="5" id="KW-0547">Nucleotide-binding</keyword>
<evidence type="ECO:0000259" key="11">
    <source>
        <dbReference type="PROSITE" id="PS50893"/>
    </source>
</evidence>
<organism evidence="12 13">
    <name type="scientific">Burkholderia multivorans (strain ATCC 17616 / 249)</name>
    <dbReference type="NCBI Taxonomy" id="395019"/>
    <lineage>
        <taxon>Bacteria</taxon>
        <taxon>Pseudomonadati</taxon>
        <taxon>Pseudomonadota</taxon>
        <taxon>Betaproteobacteria</taxon>
        <taxon>Burkholderiales</taxon>
        <taxon>Burkholderiaceae</taxon>
        <taxon>Burkholderia</taxon>
        <taxon>Burkholderia cepacia complex</taxon>
    </lineage>
</organism>
<sequence>MAATLGTSGAGHAAGAIHVANLSHRYGSALALDDVSLSLPAHTTIGLIGPDGVGKSTLLGVIAGVKRIQQGDVSVLGADLRVRDRREAILPRVAFMPQGLGRNLYPTLSVYENIDFFARLFGLDAHARAARIQRLLDATGLAPFPDRPAGKLSGGMKQKLGLCCALVHNPDLLILDEPTTGVDPLSRRQFWTLVDDLRAEHRGMSVIVATAYMEEAQRFEHLVAMDGGRVLVNDSTQAVLERAGTDDLERAYVSLLPGAGGAGAAALVIPPRPQDGAPAIVADGLTRRFGSFVAVDHVSFRIERNEIFGFLGSNGCGKTTTMKMLTGLLDATSGTATLLGKPIDATDMNTRMKVGYMSQSFSLYEELTVRQNLDLHAKLYRMEGERASEAVERSLASFELQPCADERPAALSLGIRQRLQLAAACLHKPEVPILDEPTSGVDPGARDMFWRHLIQLSREERVTIFISTHFMNEAARCDRISLMHRGRVLAVGSPEELREQRHASTLEEAFVACLEEAEAAGATAPASRQPDAARPDAQADATAEATAEATGKATAEGAPEATPTTAPTAGSLARIWAFARRESLELARDRLRLAFALLGPVVLLLAAAWSVSFDVENVRFAVLDRDHSLESRTLVEQFSGSRYFVPTGHVYTDGEAHRLLQADDAQLVVEIPPDFGRDLLAGRRPELSFHVDGSSPFPGATIGTYVNAVLLDYVGKEIRHASVAMPALPVSVESRFIYNEEFRSIYAITPGVIMLALILIPTMLTALGVVREKEMGSITNLYASPAGVGEYLLGKQAPYVGLAMVSYLVLVALTVTVLGVPLKGSFVALSIGALLFVFAATGLGLLVSTFVRSQVAAIFGTAILCLIPSVNFSGLLYPVSTLTGSSYWAGLGFPSSWFQLVSLGSFTKGLGAAHFGTMYAALSGFALLYLIGAYCLLPKQEA</sequence>
<keyword evidence="3" id="KW-0997">Cell inner membrane</keyword>
<dbReference type="CDD" id="cd03230">
    <property type="entry name" value="ABC_DR_subfamily_A"/>
    <property type="match status" value="1"/>
</dbReference>
<comment type="subcellular location">
    <subcellularLocation>
        <location evidence="1">Membrane</location>
        <topology evidence="1">Multi-pass membrane protein</topology>
    </subcellularLocation>
</comment>
<dbReference type="GO" id="GO:0016887">
    <property type="term" value="F:ATP hydrolysis activity"/>
    <property type="evidence" value="ECO:0007669"/>
    <property type="project" value="InterPro"/>
</dbReference>
<evidence type="ECO:0000256" key="5">
    <source>
        <dbReference type="ARBA" id="ARBA00022741"/>
    </source>
</evidence>
<feature type="transmembrane region" description="Helical" evidence="10">
    <location>
        <begin position="918"/>
        <end position="937"/>
    </location>
</feature>
<dbReference type="PANTHER" id="PTHR43038:SF4">
    <property type="entry name" value="RIBOSOME-ASSOCIATED ATPASE"/>
    <property type="match status" value="1"/>
</dbReference>
<dbReference type="NCBIfam" id="NF033858">
    <property type="entry name" value="ABC2_perm_RbbA"/>
    <property type="match status" value="1"/>
</dbReference>
<feature type="domain" description="ABC transporter" evidence="11">
    <location>
        <begin position="17"/>
        <end position="252"/>
    </location>
</feature>
<dbReference type="GO" id="GO:0016020">
    <property type="term" value="C:membrane"/>
    <property type="evidence" value="ECO:0007669"/>
    <property type="project" value="UniProtKB-SubCell"/>
</dbReference>
<feature type="transmembrane region" description="Helical" evidence="10">
    <location>
        <begin position="799"/>
        <end position="820"/>
    </location>
</feature>
<feature type="transmembrane region" description="Helical" evidence="10">
    <location>
        <begin position="591"/>
        <end position="611"/>
    </location>
</feature>
<dbReference type="eggNOG" id="COG1129">
    <property type="taxonomic scope" value="Bacteria"/>
</dbReference>
<protein>
    <submittedName>
        <fullName evidence="12">ABC-2 type transport system ATP-binding protein</fullName>
    </submittedName>
</protein>
<dbReference type="SUPFAM" id="SSF52540">
    <property type="entry name" value="P-loop containing nucleoside triphosphate hydrolases"/>
    <property type="match status" value="2"/>
</dbReference>
<dbReference type="Pfam" id="PF00005">
    <property type="entry name" value="ABC_tran"/>
    <property type="match status" value="2"/>
</dbReference>
<dbReference type="InterPro" id="IPR017871">
    <property type="entry name" value="ABC_transporter-like_CS"/>
</dbReference>
<dbReference type="PROSITE" id="PS00211">
    <property type="entry name" value="ABC_TRANSPORTER_1"/>
    <property type="match status" value="1"/>
</dbReference>
<proteinExistence type="predicted"/>
<evidence type="ECO:0000256" key="3">
    <source>
        <dbReference type="ARBA" id="ARBA00022519"/>
    </source>
</evidence>
<gene>
    <name evidence="12" type="ordered locus">BMULJ_05772</name>
</gene>
<evidence type="ECO:0000256" key="9">
    <source>
        <dbReference type="SAM" id="MobiDB-lite"/>
    </source>
</evidence>
<keyword evidence="8 10" id="KW-0472">Membrane</keyword>
<dbReference type="KEGG" id="bmj:BMULJ_05772"/>
<dbReference type="SMART" id="SM00382">
    <property type="entry name" value="AAA"/>
    <property type="match status" value="2"/>
</dbReference>